<dbReference type="OrthoDB" id="6612291at2759"/>
<reference evidence="10" key="1">
    <citation type="submission" date="2020-07" db="EMBL/GenBank/DDBJ databases">
        <title>Clarias magur genome sequencing, assembly and annotation.</title>
        <authorList>
            <person name="Kushwaha B."/>
            <person name="Kumar R."/>
            <person name="Das P."/>
            <person name="Joshi C.G."/>
            <person name="Kumar D."/>
            <person name="Nagpure N.S."/>
            <person name="Pandey M."/>
            <person name="Agarwal S."/>
            <person name="Srivastava S."/>
            <person name="Singh M."/>
            <person name="Sahoo L."/>
            <person name="Jayasankar P."/>
            <person name="Meher P.K."/>
            <person name="Koringa P.G."/>
            <person name="Iquebal M.A."/>
            <person name="Das S.P."/>
            <person name="Bit A."/>
            <person name="Patnaik S."/>
            <person name="Patel N."/>
            <person name="Shah T.M."/>
            <person name="Hinsu A."/>
            <person name="Jena J.K."/>
        </authorList>
    </citation>
    <scope>NUCLEOTIDE SEQUENCE</scope>
    <source>
        <strain evidence="10">CIFAMagur01</strain>
        <tissue evidence="10">Testis</tissue>
    </source>
</reference>
<feature type="transmembrane region" description="Helical" evidence="8">
    <location>
        <begin position="56"/>
        <end position="75"/>
    </location>
</feature>
<keyword evidence="11" id="KW-1185">Reference proteome</keyword>
<feature type="transmembrane region" description="Helical" evidence="8">
    <location>
        <begin position="806"/>
        <end position="825"/>
    </location>
</feature>
<dbReference type="GO" id="GO:0022857">
    <property type="term" value="F:transmembrane transporter activity"/>
    <property type="evidence" value="ECO:0007669"/>
    <property type="project" value="InterPro"/>
</dbReference>
<comment type="caution">
    <text evidence="10">The sequence shown here is derived from an EMBL/GenBank/DDBJ whole genome shotgun (WGS) entry which is preliminary data.</text>
</comment>
<keyword evidence="2" id="KW-0813">Transport</keyword>
<feature type="domain" description="Major facilitator superfamily (MFS) profile" evidence="9">
    <location>
        <begin position="1"/>
        <end position="373"/>
    </location>
</feature>
<feature type="transmembrane region" description="Helical" evidence="8">
    <location>
        <begin position="753"/>
        <end position="770"/>
    </location>
</feature>
<feature type="transmembrane region" description="Helical" evidence="8">
    <location>
        <begin position="314"/>
        <end position="338"/>
    </location>
</feature>
<evidence type="ECO:0000313" key="11">
    <source>
        <dbReference type="Proteomes" id="UP000727407"/>
    </source>
</evidence>
<dbReference type="PROSITE" id="PS00217">
    <property type="entry name" value="SUGAR_TRANSPORT_2"/>
    <property type="match status" value="1"/>
</dbReference>
<feature type="transmembrane region" description="Helical" evidence="8">
    <location>
        <begin position="439"/>
        <end position="459"/>
    </location>
</feature>
<feature type="transmembrane region" description="Helical" evidence="8">
    <location>
        <begin position="20"/>
        <end position="44"/>
    </location>
</feature>
<dbReference type="Proteomes" id="UP000727407">
    <property type="component" value="Unassembled WGS sequence"/>
</dbReference>
<keyword evidence="3" id="KW-1003">Cell membrane</keyword>
<dbReference type="GO" id="GO:0005886">
    <property type="term" value="C:plasma membrane"/>
    <property type="evidence" value="ECO:0007669"/>
    <property type="project" value="UniProtKB-SubCell"/>
</dbReference>
<evidence type="ECO:0000256" key="4">
    <source>
        <dbReference type="ARBA" id="ARBA00022597"/>
    </source>
</evidence>
<keyword evidence="5 8" id="KW-0812">Transmembrane</keyword>
<evidence type="ECO:0000313" key="10">
    <source>
        <dbReference type="EMBL" id="KAF5905545.1"/>
    </source>
</evidence>
<protein>
    <submittedName>
        <fullName evidence="10">Solute carrier family 2, facilitated glucose transporter member 6</fullName>
    </submittedName>
</protein>
<keyword evidence="7 8" id="KW-0472">Membrane</keyword>
<dbReference type="PRINTS" id="PR00171">
    <property type="entry name" value="SUGRTRNSPORT"/>
</dbReference>
<feature type="transmembrane region" description="Helical" evidence="8">
    <location>
        <begin position="227"/>
        <end position="246"/>
    </location>
</feature>
<feature type="transmembrane region" description="Helical" evidence="8">
    <location>
        <begin position="507"/>
        <end position="531"/>
    </location>
</feature>
<accession>A0A8J4U442</accession>
<name>A0A8J4U442_CLAMG</name>
<feature type="transmembrane region" description="Helical" evidence="8">
    <location>
        <begin position="624"/>
        <end position="648"/>
    </location>
</feature>
<evidence type="ECO:0000259" key="9">
    <source>
        <dbReference type="PROSITE" id="PS50850"/>
    </source>
</evidence>
<organism evidence="10 11">
    <name type="scientific">Clarias magur</name>
    <name type="common">Asian catfish</name>
    <name type="synonym">Macropteronotus magur</name>
    <dbReference type="NCBI Taxonomy" id="1594786"/>
    <lineage>
        <taxon>Eukaryota</taxon>
        <taxon>Metazoa</taxon>
        <taxon>Chordata</taxon>
        <taxon>Craniata</taxon>
        <taxon>Vertebrata</taxon>
        <taxon>Euteleostomi</taxon>
        <taxon>Actinopterygii</taxon>
        <taxon>Neopterygii</taxon>
        <taxon>Teleostei</taxon>
        <taxon>Ostariophysi</taxon>
        <taxon>Siluriformes</taxon>
        <taxon>Clariidae</taxon>
        <taxon>Clarias</taxon>
    </lineage>
</organism>
<feature type="non-terminal residue" evidence="10">
    <location>
        <position position="1"/>
    </location>
</feature>
<dbReference type="PANTHER" id="PTHR48021">
    <property type="match status" value="1"/>
</dbReference>
<keyword evidence="6 8" id="KW-1133">Transmembrane helix</keyword>
<feature type="transmembrane region" description="Helical" evidence="8">
    <location>
        <begin position="413"/>
        <end position="433"/>
    </location>
</feature>
<dbReference type="PANTHER" id="PTHR48021:SF59">
    <property type="entry name" value="SOLUTE CARRIER FAMILY 2, FACILITATED GLUCOSE TRANSPORTER MEMBER 6"/>
    <property type="match status" value="1"/>
</dbReference>
<feature type="transmembrane region" description="Helical" evidence="8">
    <location>
        <begin position="278"/>
        <end position="302"/>
    </location>
</feature>
<feature type="transmembrane region" description="Helical" evidence="8">
    <location>
        <begin position="985"/>
        <end position="1006"/>
    </location>
</feature>
<dbReference type="EMBL" id="QNUK01000043">
    <property type="protein sequence ID" value="KAF5905545.1"/>
    <property type="molecule type" value="Genomic_DNA"/>
</dbReference>
<evidence type="ECO:0000256" key="7">
    <source>
        <dbReference type="ARBA" id="ARBA00023136"/>
    </source>
</evidence>
<dbReference type="PROSITE" id="PS00216">
    <property type="entry name" value="SUGAR_TRANSPORT_1"/>
    <property type="match status" value="1"/>
</dbReference>
<evidence type="ECO:0000256" key="1">
    <source>
        <dbReference type="ARBA" id="ARBA00004651"/>
    </source>
</evidence>
<feature type="transmembrane region" description="Helical" evidence="8">
    <location>
        <begin position="660"/>
        <end position="681"/>
    </location>
</feature>
<dbReference type="InterPro" id="IPR005828">
    <property type="entry name" value="MFS_sugar_transport-like"/>
</dbReference>
<dbReference type="SUPFAM" id="SSF103473">
    <property type="entry name" value="MFS general substrate transporter"/>
    <property type="match status" value="3"/>
</dbReference>
<dbReference type="AlphaFoldDB" id="A0A8J4U442"/>
<dbReference type="InterPro" id="IPR005829">
    <property type="entry name" value="Sugar_transporter_CS"/>
</dbReference>
<feature type="transmembrane region" description="Helical" evidence="8">
    <location>
        <begin position="713"/>
        <end position="733"/>
    </location>
</feature>
<dbReference type="FunFam" id="1.20.1250.20:FF:000218">
    <property type="entry name" value="facilitated trehalose transporter Tret1"/>
    <property type="match status" value="1"/>
</dbReference>
<evidence type="ECO:0000256" key="5">
    <source>
        <dbReference type="ARBA" id="ARBA00022692"/>
    </source>
</evidence>
<evidence type="ECO:0000256" key="2">
    <source>
        <dbReference type="ARBA" id="ARBA00022448"/>
    </source>
</evidence>
<dbReference type="Gene3D" id="1.20.1250.20">
    <property type="entry name" value="MFS general substrate transporter like domains"/>
    <property type="match status" value="4"/>
</dbReference>
<evidence type="ECO:0000256" key="8">
    <source>
        <dbReference type="SAM" id="Phobius"/>
    </source>
</evidence>
<feature type="transmembrane region" description="Helical" evidence="8">
    <location>
        <begin position="551"/>
        <end position="569"/>
    </location>
</feature>
<dbReference type="InterPro" id="IPR050549">
    <property type="entry name" value="MFS_Trehalose_Transporter"/>
</dbReference>
<sequence length="1007" mass="110497">MISVIPSTAGFLMMAAAHQVWLLLLGRLLTGFAGGITASSIPVYVSEISHPGVRGALGSGPQIMAVFGSLALYLLGLVLHWRWLAVAGEVPVLIMLFLLCFMPNSPRYLITNNKRDEATRALKWLRGPESNYIAEVNQIERSVNSQVGIQWSDLKSPFFFKPILISMGMRLLQQMTGITPILVYLEPIFERTAISLEPRFDAAIVGVVRLLSVAIAAALMDKAGRKALLYTSAFIMYLATLTMTIITHKTTSDHGNITAEVSSAVNEPGVMAGSASTLIPLISIMFIIFGYAMGWGPITWLLMSEILPTSARGVASGLCVVVSWATAFALTQLFMHVVVRNGRLYFAAFSAILGSFIFGYAMVLPSAMIPQLQEDDDPHLHLDVNQISWFGIYVSEISHPGLRGKLGPAPQNMMVIGGLALYALGLVLPWRSLALFGEFPGLLMVILLFNMPHSPRYLVIKHKRDEAIKALKMLRGPDSNYIEELDQIQQTVNSQAGWRWSDLKNPFYYKPILICVLLRIFQQMTGITPILVYLEPIFEKTVVVLKPEYDAAIVGLVRLVPGIIIAFLMNKAGRKTLLYLSAMLVLTIYTHKTPCDPGNVTAEVGSATEPLGMVTGFEMNPDTLIPLISIVFIVFGYAIGWGSITWLLMSEILPMRVRGVVSGVCVMVSYITAFVLTEVFMQAVDAFGLYGPFLFFSAFCVMSIIFTAKNGRLYFAAFSAGLGSFIFGYAMVFPSAVIPQLHENNEPRLHMDFLVWGVIAGGLSAIVMNDKFGRKRSIMLSVTPLMAGFLMMATAKERLLLLMGRLLTGVAAGIAASSIPAGWRWPDLKNPFYYKPILICVLLRILQQMTGITPMLVYLEPIFEKTDVVLKPEYDAAIVGLVRLIPGMAAPFLMDKAGRKTLLYVSAMLVLTIYTHKTPCDPGNVTAEVGSATEPLGMVTGFEMNPDTLIPLISIVFIALGYAIGWGSITWLLMSEILPMQVHGVVSGVCVMVSYITAFVLTQIFMQ</sequence>
<feature type="transmembrane region" description="Helical" evidence="8">
    <location>
        <begin position="81"/>
        <end position="101"/>
    </location>
</feature>
<dbReference type="InterPro" id="IPR020846">
    <property type="entry name" value="MFS_dom"/>
</dbReference>
<feature type="transmembrane region" description="Helical" evidence="8">
    <location>
        <begin position="949"/>
        <end position="973"/>
    </location>
</feature>
<dbReference type="InterPro" id="IPR003663">
    <property type="entry name" value="Sugar/inositol_transpt"/>
</dbReference>
<dbReference type="Pfam" id="PF00083">
    <property type="entry name" value="Sugar_tr"/>
    <property type="match status" value="4"/>
</dbReference>
<feature type="transmembrane region" description="Helical" evidence="8">
    <location>
        <begin position="576"/>
        <end position="591"/>
    </location>
</feature>
<keyword evidence="4 10" id="KW-0762">Sugar transport</keyword>
<evidence type="ECO:0000256" key="3">
    <source>
        <dbReference type="ARBA" id="ARBA00022475"/>
    </source>
</evidence>
<gene>
    <name evidence="10" type="primary">slc2a6</name>
    <name evidence="10" type="ORF">DAT39_004710</name>
</gene>
<feature type="transmembrane region" description="Helical" evidence="8">
    <location>
        <begin position="687"/>
        <end position="706"/>
    </location>
</feature>
<dbReference type="PROSITE" id="PS50850">
    <property type="entry name" value="MFS"/>
    <property type="match status" value="1"/>
</dbReference>
<feature type="transmembrane region" description="Helical" evidence="8">
    <location>
        <begin position="344"/>
        <end position="363"/>
    </location>
</feature>
<proteinExistence type="predicted"/>
<dbReference type="InterPro" id="IPR036259">
    <property type="entry name" value="MFS_trans_sf"/>
</dbReference>
<comment type="subcellular location">
    <subcellularLocation>
        <location evidence="1">Cell membrane</location>
        <topology evidence="1">Multi-pass membrane protein</topology>
    </subcellularLocation>
</comment>
<evidence type="ECO:0000256" key="6">
    <source>
        <dbReference type="ARBA" id="ARBA00022989"/>
    </source>
</evidence>